<accession>A0A2U3NUT8</accession>
<dbReference type="PANTHER" id="PTHR43364">
    <property type="entry name" value="NADH-SPECIFIC METHYLGLYOXAL REDUCTASE-RELATED"/>
    <property type="match status" value="1"/>
</dbReference>
<name>A0A2U3NUT8_9MYCO</name>
<evidence type="ECO:0000259" key="2">
    <source>
        <dbReference type="Pfam" id="PF00248"/>
    </source>
</evidence>
<dbReference type="GO" id="GO:0016491">
    <property type="term" value="F:oxidoreductase activity"/>
    <property type="evidence" value="ECO:0007669"/>
    <property type="project" value="UniProtKB-KW"/>
</dbReference>
<evidence type="ECO:0000313" key="3">
    <source>
        <dbReference type="EMBL" id="SPM35252.1"/>
    </source>
</evidence>
<gene>
    <name evidence="3" type="ORF">MRAB57_3075</name>
</gene>
<dbReference type="PANTHER" id="PTHR43364:SF4">
    <property type="entry name" value="NAD(P)-LINKED OXIDOREDUCTASE SUPERFAMILY PROTEIN"/>
    <property type="match status" value="1"/>
</dbReference>
<dbReference type="STRING" id="1841860.GCA_900157375_03077"/>
<dbReference type="Proteomes" id="UP000240988">
    <property type="component" value="Unassembled WGS sequence"/>
</dbReference>
<dbReference type="PROSITE" id="PS00062">
    <property type="entry name" value="ALDOKETO_REDUCTASE_2"/>
    <property type="match status" value="1"/>
</dbReference>
<proteinExistence type="predicted"/>
<dbReference type="SUPFAM" id="SSF51430">
    <property type="entry name" value="NAD(P)-linked oxidoreductase"/>
    <property type="match status" value="1"/>
</dbReference>
<dbReference type="InterPro" id="IPR036812">
    <property type="entry name" value="NAD(P)_OxRdtase_dom_sf"/>
</dbReference>
<dbReference type="InterPro" id="IPR023210">
    <property type="entry name" value="NADP_OxRdtase_dom"/>
</dbReference>
<dbReference type="InterPro" id="IPR020471">
    <property type="entry name" value="AKR"/>
</dbReference>
<dbReference type="InterPro" id="IPR018170">
    <property type="entry name" value="Aldo/ket_reductase_CS"/>
</dbReference>
<reference evidence="3 4" key="1">
    <citation type="submission" date="2017-01" db="EMBL/GenBank/DDBJ databases">
        <authorList>
            <consortium name="Urmite Genomes"/>
        </authorList>
    </citation>
    <scope>NUCLEOTIDE SEQUENCE [LARGE SCALE GENOMIC DNA]</scope>
    <source>
        <strain evidence="3 4">AB57</strain>
    </source>
</reference>
<sequence length="322" mass="33895">MTTRELGRTGIHVSPIGLGCMQFSAAGILAGFFSPMPQQEADVIVKTALDGGITLFDTAELYGRGESERALAAGLIHAGVAPGGATVATKWRPVGRTASSVGRTIGDRIAALNPFPIDLHQIHFGFGGLSPVRKQVEAMAQLVQAGKIRSVGVSNFTAKQLSAAHALLGEHGIPLASNQIQINLLNRSVEFNGILETAQGLGISLIAYSPLRSGMLTGKFHDNRDLAKAVPRLRRTVHGITDKNLDRTTPLIDAMREIAGAHQATLSQVALAWLITNYGDTVIAIPGASKPHHAAEAAGAMNVALSADETQRLTELSSAVRK</sequence>
<dbReference type="PROSITE" id="PS51257">
    <property type="entry name" value="PROKAR_LIPOPROTEIN"/>
    <property type="match status" value="1"/>
</dbReference>
<dbReference type="OrthoDB" id="9768793at2"/>
<feature type="domain" description="NADP-dependent oxidoreductase" evidence="2">
    <location>
        <begin position="15"/>
        <end position="316"/>
    </location>
</feature>
<organism evidence="3 4">
    <name type="scientific">Mycobacterium rhizamassiliense</name>
    <dbReference type="NCBI Taxonomy" id="1841860"/>
    <lineage>
        <taxon>Bacteria</taxon>
        <taxon>Bacillati</taxon>
        <taxon>Actinomycetota</taxon>
        <taxon>Actinomycetes</taxon>
        <taxon>Mycobacteriales</taxon>
        <taxon>Mycobacteriaceae</taxon>
        <taxon>Mycobacterium</taxon>
    </lineage>
</organism>
<evidence type="ECO:0000256" key="1">
    <source>
        <dbReference type="ARBA" id="ARBA00023002"/>
    </source>
</evidence>
<keyword evidence="1" id="KW-0560">Oxidoreductase</keyword>
<keyword evidence="4" id="KW-1185">Reference proteome</keyword>
<protein>
    <submittedName>
        <fullName evidence="3">Predicted oxidoreductase (Related to aryl-alcohol dehydrogenase)</fullName>
    </submittedName>
</protein>
<dbReference type="Pfam" id="PF00248">
    <property type="entry name" value="Aldo_ket_red"/>
    <property type="match status" value="1"/>
</dbReference>
<dbReference type="EMBL" id="FUFA01000004">
    <property type="protein sequence ID" value="SPM35252.1"/>
    <property type="molecule type" value="Genomic_DNA"/>
</dbReference>
<dbReference type="GO" id="GO:0005829">
    <property type="term" value="C:cytosol"/>
    <property type="evidence" value="ECO:0007669"/>
    <property type="project" value="TreeGrafter"/>
</dbReference>
<dbReference type="PRINTS" id="PR00069">
    <property type="entry name" value="ALDKETRDTASE"/>
</dbReference>
<dbReference type="Gene3D" id="3.20.20.100">
    <property type="entry name" value="NADP-dependent oxidoreductase domain"/>
    <property type="match status" value="1"/>
</dbReference>
<dbReference type="AlphaFoldDB" id="A0A2U3NUT8"/>
<evidence type="ECO:0000313" key="4">
    <source>
        <dbReference type="Proteomes" id="UP000240988"/>
    </source>
</evidence>
<dbReference type="InterPro" id="IPR050523">
    <property type="entry name" value="AKR_Detox_Biosynth"/>
</dbReference>
<dbReference type="RefSeq" id="WP_077088123.1">
    <property type="nucleotide sequence ID" value="NZ_LT721901.1"/>
</dbReference>